<sequence>MIEHAPLDGEILGPEEARAAEDRVRRKFWPTLRKALRQVPFTHDLVAAYYCAIDPDVPLRVRATLLGALAYFVAPIDAIPDLLLGIGFTDDATILLGAISMVAAHITDRHRALAKKALTD</sequence>
<evidence type="ECO:0000256" key="4">
    <source>
        <dbReference type="ARBA" id="ARBA00023136"/>
    </source>
</evidence>
<protein>
    <submittedName>
        <fullName evidence="6">DUF1232 domain-containing protein</fullName>
    </submittedName>
</protein>
<evidence type="ECO:0000256" key="1">
    <source>
        <dbReference type="ARBA" id="ARBA00004127"/>
    </source>
</evidence>
<gene>
    <name evidence="6" type="ORF">JCR33_08710</name>
</gene>
<feature type="domain" description="DUF1232" evidence="5">
    <location>
        <begin position="62"/>
        <end position="96"/>
    </location>
</feature>
<keyword evidence="2" id="KW-0812">Transmembrane</keyword>
<dbReference type="RefSeq" id="WP_198881662.1">
    <property type="nucleotide sequence ID" value="NZ_JAEKJA010000006.1"/>
</dbReference>
<evidence type="ECO:0000256" key="2">
    <source>
        <dbReference type="ARBA" id="ARBA00022692"/>
    </source>
</evidence>
<keyword evidence="7" id="KW-1185">Reference proteome</keyword>
<reference evidence="6" key="1">
    <citation type="submission" date="2020-12" db="EMBL/GenBank/DDBJ databases">
        <title>Bacterial taxonomy.</title>
        <authorList>
            <person name="Pan X."/>
        </authorList>
    </citation>
    <scope>NUCLEOTIDE SEQUENCE</scope>
    <source>
        <strain evidence="6">B2012</strain>
    </source>
</reference>
<keyword evidence="3" id="KW-1133">Transmembrane helix</keyword>
<dbReference type="GO" id="GO:0012505">
    <property type="term" value="C:endomembrane system"/>
    <property type="evidence" value="ECO:0007669"/>
    <property type="project" value="UniProtKB-SubCell"/>
</dbReference>
<keyword evidence="4" id="KW-0472">Membrane</keyword>
<name>A0A934INR2_9HYPH</name>
<dbReference type="InterPro" id="IPR016983">
    <property type="entry name" value="UCP031804"/>
</dbReference>
<accession>A0A934INR2</accession>
<evidence type="ECO:0000313" key="6">
    <source>
        <dbReference type="EMBL" id="MBJ3775763.1"/>
    </source>
</evidence>
<comment type="caution">
    <text evidence="6">The sequence shown here is derived from an EMBL/GenBank/DDBJ whole genome shotgun (WGS) entry which is preliminary data.</text>
</comment>
<dbReference type="InterPro" id="IPR010652">
    <property type="entry name" value="DUF1232"/>
</dbReference>
<dbReference type="AlphaFoldDB" id="A0A934INR2"/>
<comment type="subcellular location">
    <subcellularLocation>
        <location evidence="1">Endomembrane system</location>
        <topology evidence="1">Multi-pass membrane protein</topology>
    </subcellularLocation>
</comment>
<dbReference type="Pfam" id="PF06803">
    <property type="entry name" value="DUF1232"/>
    <property type="match status" value="1"/>
</dbReference>
<evidence type="ECO:0000256" key="3">
    <source>
        <dbReference type="ARBA" id="ARBA00022989"/>
    </source>
</evidence>
<dbReference type="Proteomes" id="UP000609531">
    <property type="component" value="Unassembled WGS sequence"/>
</dbReference>
<evidence type="ECO:0000313" key="7">
    <source>
        <dbReference type="Proteomes" id="UP000609531"/>
    </source>
</evidence>
<proteinExistence type="predicted"/>
<dbReference type="EMBL" id="JAEKJA010000006">
    <property type="protein sequence ID" value="MBJ3775763.1"/>
    <property type="molecule type" value="Genomic_DNA"/>
</dbReference>
<organism evidence="6 7">
    <name type="scientific">Acuticoccus mangrovi</name>
    <dbReference type="NCBI Taxonomy" id="2796142"/>
    <lineage>
        <taxon>Bacteria</taxon>
        <taxon>Pseudomonadati</taxon>
        <taxon>Pseudomonadota</taxon>
        <taxon>Alphaproteobacteria</taxon>
        <taxon>Hyphomicrobiales</taxon>
        <taxon>Amorphaceae</taxon>
        <taxon>Acuticoccus</taxon>
    </lineage>
</organism>
<evidence type="ECO:0000259" key="5">
    <source>
        <dbReference type="Pfam" id="PF06803"/>
    </source>
</evidence>
<dbReference type="PIRSF" id="PIRSF031804">
    <property type="entry name" value="UCP031804"/>
    <property type="match status" value="1"/>
</dbReference>